<protein>
    <submittedName>
        <fullName evidence="2">AAA family ATPase</fullName>
    </submittedName>
</protein>
<dbReference type="EMBL" id="JBHLWO010000002">
    <property type="protein sequence ID" value="MFC0319783.1"/>
    <property type="molecule type" value="Genomic_DNA"/>
</dbReference>
<accession>A0ABV6HPD4</accession>
<evidence type="ECO:0000313" key="2">
    <source>
        <dbReference type="EMBL" id="MFC0319783.1"/>
    </source>
</evidence>
<dbReference type="SUPFAM" id="SSF52540">
    <property type="entry name" value="P-loop containing nucleoside triphosphate hydrolases"/>
    <property type="match status" value="1"/>
</dbReference>
<organism evidence="2 3">
    <name type="scientific">Olivibacter oleidegradans</name>
    <dbReference type="NCBI Taxonomy" id="760123"/>
    <lineage>
        <taxon>Bacteria</taxon>
        <taxon>Pseudomonadati</taxon>
        <taxon>Bacteroidota</taxon>
        <taxon>Sphingobacteriia</taxon>
        <taxon>Sphingobacteriales</taxon>
        <taxon>Sphingobacteriaceae</taxon>
        <taxon>Olivibacter</taxon>
    </lineage>
</organism>
<name>A0ABV6HPD4_9SPHI</name>
<evidence type="ECO:0000259" key="1">
    <source>
        <dbReference type="Pfam" id="PF13521"/>
    </source>
</evidence>
<dbReference type="Pfam" id="PF13521">
    <property type="entry name" value="AAA_28"/>
    <property type="match status" value="1"/>
</dbReference>
<dbReference type="RefSeq" id="WP_013667346.1">
    <property type="nucleotide sequence ID" value="NZ_JBHLWO010000002.1"/>
</dbReference>
<dbReference type="InterPro" id="IPR027417">
    <property type="entry name" value="P-loop_NTPase"/>
</dbReference>
<keyword evidence="3" id="KW-1185">Reference proteome</keyword>
<proteinExistence type="predicted"/>
<sequence length="188" mass="21851">MKPLIYNKTNFFVLTGGPGSGKTSLIQQLHKEGFLTINESGRRIIQEQKKIDGDALPWKNKLHFAKKMLEIDMKNYRENLPTQAPVIFDRGIPDILGYVKLCHLDPFPCLEQSVNSFRYNAFVFILPPWRAIYHQDAERKQSFSLAMETYRMMRSIYTSCGYKLITIPKLSVENRANILLQHIKNQQT</sequence>
<comment type="caution">
    <text evidence="2">The sequence shown here is derived from an EMBL/GenBank/DDBJ whole genome shotgun (WGS) entry which is preliminary data.</text>
</comment>
<gene>
    <name evidence="2" type="ORF">ACFFI0_15785</name>
</gene>
<dbReference type="InterPro" id="IPR038727">
    <property type="entry name" value="NadR/Ttd14_AAA_dom"/>
</dbReference>
<feature type="domain" description="NadR/Ttd14 AAA" evidence="1">
    <location>
        <begin position="12"/>
        <end position="175"/>
    </location>
</feature>
<evidence type="ECO:0000313" key="3">
    <source>
        <dbReference type="Proteomes" id="UP001589774"/>
    </source>
</evidence>
<reference evidence="2 3" key="1">
    <citation type="submission" date="2024-09" db="EMBL/GenBank/DDBJ databases">
        <authorList>
            <person name="Sun Q."/>
            <person name="Mori K."/>
        </authorList>
    </citation>
    <scope>NUCLEOTIDE SEQUENCE [LARGE SCALE GENOMIC DNA]</scope>
    <source>
        <strain evidence="2 3">CCM 7765</strain>
    </source>
</reference>
<dbReference type="Gene3D" id="3.40.50.300">
    <property type="entry name" value="P-loop containing nucleotide triphosphate hydrolases"/>
    <property type="match status" value="1"/>
</dbReference>
<dbReference type="Proteomes" id="UP001589774">
    <property type="component" value="Unassembled WGS sequence"/>
</dbReference>